<dbReference type="AlphaFoldDB" id="A0A6G5A3Y6"/>
<evidence type="ECO:0000256" key="1">
    <source>
        <dbReference type="SAM" id="MobiDB-lite"/>
    </source>
</evidence>
<feature type="signal peptide" evidence="2">
    <location>
        <begin position="1"/>
        <end position="20"/>
    </location>
</feature>
<feature type="chain" id="PRO_5026203738" evidence="2">
    <location>
        <begin position="21"/>
        <end position="125"/>
    </location>
</feature>
<dbReference type="EMBL" id="GIKN01002607">
    <property type="protein sequence ID" value="NIE44880.1"/>
    <property type="molecule type" value="Transcribed_RNA"/>
</dbReference>
<sequence length="125" mass="13837">MYKLFSVLLLLALAFTPSYSQDLILEEVGEYFEIINWEDFLNPGTDNPEIEVIIPPPEEQEGAGNVDVEVELGGEEGEVSENGETGENGENGEVTETTEVEVEAEEIEVVVIEFDRLLLDKGFLA</sequence>
<proteinExistence type="predicted"/>
<accession>A0A6G5A3Y6</accession>
<keyword evidence="2" id="KW-0732">Signal</keyword>
<reference evidence="3" key="1">
    <citation type="submission" date="2020-03" db="EMBL/GenBank/DDBJ databases">
        <title>A transcriptome and proteome of the tick Rhipicephalus microplus shaped by the genetic composition of its hosts and developmental stage.</title>
        <authorList>
            <person name="Garcia G.R."/>
            <person name="Ribeiro J.M.C."/>
            <person name="Maruyama S.R."/>
            <person name="Gardinasse L.G."/>
            <person name="Nelson K."/>
            <person name="Ferreira B.R."/>
            <person name="Andrade T.G."/>
            <person name="Santos I.K.F.M."/>
        </authorList>
    </citation>
    <scope>NUCLEOTIDE SEQUENCE</scope>
    <source>
        <strain evidence="3">NSGR</strain>
        <tissue evidence="3">Salivary glands</tissue>
    </source>
</reference>
<evidence type="ECO:0000256" key="2">
    <source>
        <dbReference type="SAM" id="SignalP"/>
    </source>
</evidence>
<organism evidence="3">
    <name type="scientific">Rhipicephalus microplus</name>
    <name type="common">Cattle tick</name>
    <name type="synonym">Boophilus microplus</name>
    <dbReference type="NCBI Taxonomy" id="6941"/>
    <lineage>
        <taxon>Eukaryota</taxon>
        <taxon>Metazoa</taxon>
        <taxon>Ecdysozoa</taxon>
        <taxon>Arthropoda</taxon>
        <taxon>Chelicerata</taxon>
        <taxon>Arachnida</taxon>
        <taxon>Acari</taxon>
        <taxon>Parasitiformes</taxon>
        <taxon>Ixodida</taxon>
        <taxon>Ixodoidea</taxon>
        <taxon>Ixodidae</taxon>
        <taxon>Rhipicephalinae</taxon>
        <taxon>Rhipicephalus</taxon>
        <taxon>Boophilus</taxon>
    </lineage>
</organism>
<protein>
    <submittedName>
        <fullName evidence="3">Putative secreted protein</fullName>
    </submittedName>
</protein>
<feature type="region of interest" description="Disordered" evidence="1">
    <location>
        <begin position="74"/>
        <end position="98"/>
    </location>
</feature>
<evidence type="ECO:0000313" key="3">
    <source>
        <dbReference type="EMBL" id="NIE44880.1"/>
    </source>
</evidence>
<name>A0A6G5A3Y6_RHIMP</name>